<feature type="region of interest" description="Disordered" evidence="1">
    <location>
        <begin position="81"/>
        <end position="182"/>
    </location>
</feature>
<protein>
    <submittedName>
        <fullName evidence="2">Uncharacterized protein</fullName>
    </submittedName>
</protein>
<keyword evidence="3" id="KW-1185">Reference proteome</keyword>
<dbReference type="InParanoid" id="A0A2T3AFW8"/>
<evidence type="ECO:0000256" key="1">
    <source>
        <dbReference type="SAM" id="MobiDB-lite"/>
    </source>
</evidence>
<accession>A0A2T3AFW8</accession>
<proteinExistence type="predicted"/>
<evidence type="ECO:0000313" key="3">
    <source>
        <dbReference type="Proteomes" id="UP000241462"/>
    </source>
</evidence>
<gene>
    <name evidence="2" type="ORF">BD289DRAFT_480368</name>
</gene>
<name>A0A2T3AFW8_9PEZI</name>
<evidence type="ECO:0000313" key="2">
    <source>
        <dbReference type="EMBL" id="PSR97032.1"/>
    </source>
</evidence>
<feature type="compositionally biased region" description="Polar residues" evidence="1">
    <location>
        <begin position="126"/>
        <end position="137"/>
    </location>
</feature>
<feature type="compositionally biased region" description="Basic and acidic residues" evidence="1">
    <location>
        <begin position="147"/>
        <end position="157"/>
    </location>
</feature>
<dbReference type="Proteomes" id="UP000241462">
    <property type="component" value="Unassembled WGS sequence"/>
</dbReference>
<feature type="region of interest" description="Disordered" evidence="1">
    <location>
        <begin position="1"/>
        <end position="44"/>
    </location>
</feature>
<dbReference type="EMBL" id="KZ678395">
    <property type="protein sequence ID" value="PSR97032.1"/>
    <property type="molecule type" value="Genomic_DNA"/>
</dbReference>
<feature type="compositionally biased region" description="Basic residues" evidence="1">
    <location>
        <begin position="165"/>
        <end position="182"/>
    </location>
</feature>
<reference evidence="2 3" key="1">
    <citation type="journal article" date="2018" name="Mycol. Prog.">
        <title>Coniella lustricola, a new species from submerged detritus.</title>
        <authorList>
            <person name="Raudabaugh D.B."/>
            <person name="Iturriaga T."/>
            <person name="Carver A."/>
            <person name="Mondo S."/>
            <person name="Pangilinan J."/>
            <person name="Lipzen A."/>
            <person name="He G."/>
            <person name="Amirebrahimi M."/>
            <person name="Grigoriev I.V."/>
            <person name="Miller A.N."/>
        </authorList>
    </citation>
    <scope>NUCLEOTIDE SEQUENCE [LARGE SCALE GENOMIC DNA]</scope>
    <source>
        <strain evidence="2 3">B22-T-1</strain>
    </source>
</reference>
<dbReference type="OrthoDB" id="5209158at2759"/>
<feature type="compositionally biased region" description="Low complexity" evidence="1">
    <location>
        <begin position="1"/>
        <end position="14"/>
    </location>
</feature>
<sequence length="182" mass="20137">MSIASSDGSSASSRTRSRDTGFPESFCGNRNTSLPHPDADTSGNACITQEDISVSRVMSRQRHSFLNKYNKRTISHGYITPETEQMSRTAAAVAHLDSDMSASDEKLPTMNRAPELEQQRCRPTSGGAQSYSSTSTADNEDAAPQPTRHDRPSRDNGAETQSRSDRRKRIFGKFGIHRHHDH</sequence>
<dbReference type="AlphaFoldDB" id="A0A2T3AFW8"/>
<organism evidence="2 3">
    <name type="scientific">Coniella lustricola</name>
    <dbReference type="NCBI Taxonomy" id="2025994"/>
    <lineage>
        <taxon>Eukaryota</taxon>
        <taxon>Fungi</taxon>
        <taxon>Dikarya</taxon>
        <taxon>Ascomycota</taxon>
        <taxon>Pezizomycotina</taxon>
        <taxon>Sordariomycetes</taxon>
        <taxon>Sordariomycetidae</taxon>
        <taxon>Diaporthales</taxon>
        <taxon>Schizoparmaceae</taxon>
        <taxon>Coniella</taxon>
    </lineage>
</organism>